<feature type="transmembrane region" description="Helical" evidence="2">
    <location>
        <begin position="237"/>
        <end position="253"/>
    </location>
</feature>
<keyword evidence="2" id="KW-0812">Transmembrane</keyword>
<feature type="transmembrane region" description="Helical" evidence="2">
    <location>
        <begin position="164"/>
        <end position="182"/>
    </location>
</feature>
<reference evidence="3 4" key="1">
    <citation type="submission" date="2016-04" db="EMBL/GenBank/DDBJ databases">
        <authorList>
            <person name="Chen L."/>
            <person name="Zhuang W."/>
            <person name="Wang G."/>
        </authorList>
    </citation>
    <scope>NUCLEOTIDE SEQUENCE [LARGE SCALE GENOMIC DNA]</scope>
    <source>
        <strain evidence="4">GR20</strain>
    </source>
</reference>
<feature type="transmembrane region" description="Helical" evidence="2">
    <location>
        <begin position="211"/>
        <end position="231"/>
    </location>
</feature>
<keyword evidence="2" id="KW-0472">Membrane</keyword>
<organism evidence="3 4">
    <name type="scientific">Niastella koreensis</name>
    <dbReference type="NCBI Taxonomy" id="354356"/>
    <lineage>
        <taxon>Bacteria</taxon>
        <taxon>Pseudomonadati</taxon>
        <taxon>Bacteroidota</taxon>
        <taxon>Chitinophagia</taxon>
        <taxon>Chitinophagales</taxon>
        <taxon>Chitinophagaceae</taxon>
        <taxon>Niastella</taxon>
    </lineage>
</organism>
<feature type="transmembrane region" description="Helical" evidence="2">
    <location>
        <begin position="260"/>
        <end position="282"/>
    </location>
</feature>
<feature type="transmembrane region" description="Helical" evidence="2">
    <location>
        <begin position="375"/>
        <end position="392"/>
    </location>
</feature>
<keyword evidence="4" id="KW-1185">Reference proteome</keyword>
<keyword evidence="2" id="KW-1133">Transmembrane helix</keyword>
<comment type="caution">
    <text evidence="3">The sequence shown here is derived from an EMBL/GenBank/DDBJ whole genome shotgun (WGS) entry which is preliminary data.</text>
</comment>
<gene>
    <name evidence="3" type="ORF">A4D02_07270</name>
</gene>
<evidence type="ECO:0000256" key="1">
    <source>
        <dbReference type="SAM" id="MobiDB-lite"/>
    </source>
</evidence>
<feature type="transmembrane region" description="Helical" evidence="2">
    <location>
        <begin position="313"/>
        <end position="333"/>
    </location>
</feature>
<feature type="transmembrane region" description="Helical" evidence="2">
    <location>
        <begin position="345"/>
        <end position="369"/>
    </location>
</feature>
<sequence>MNSDPSGDYTGAPFFKPGGLSGRKPKQQRLQLIIAVAAVPVIIFFHFLKWKTAEIYGDDLHMYFTHEGLTSLWNKLNLPVFYGKFRPVHGVITHILIAIFNKHTGAYFLFNIAIQSLNTVLFAMLVNLLLQSPFLSLLLGMLIGLSRFAFFNVTQFFNGGSLEGLALTFFLIALFFIIRVLLLHSTVSRKQRDLIWAFVAANLSLYTHERYIVLIPFMILLILLYPGLRVFSAKQKLIFSLIGIASIALNIALKKYVYGMPFLVGTGGVNISLSFSSILTYFTEGFLSIFQVNYGPEYLIGIKYTALPVFDKILVWALLGSFVIILALYIIRIRKAFLSKQKDEIAVFIIFLSLSVLFFIFLIPAIITIRLEQRWLQASFAVFILMIGLAWSRLPLKNKRTRTLAMAAFVLAFSLVNFSYLQNGDKYMYLVNAGHIAGSFKQAINNGTIPASAGKLYIREDEDSKVVTNWALQGGLFFKFYQDKPKEVVFIDSTFKLNTAQDPDTLKERVLNFNDAVTDITNRYLKAPMPDSVLRK</sequence>
<evidence type="ECO:0000313" key="4">
    <source>
        <dbReference type="Proteomes" id="UP000192277"/>
    </source>
</evidence>
<evidence type="ECO:0000256" key="2">
    <source>
        <dbReference type="SAM" id="Phobius"/>
    </source>
</evidence>
<evidence type="ECO:0008006" key="5">
    <source>
        <dbReference type="Google" id="ProtNLM"/>
    </source>
</evidence>
<evidence type="ECO:0000313" key="3">
    <source>
        <dbReference type="EMBL" id="OQP48504.1"/>
    </source>
</evidence>
<feature type="region of interest" description="Disordered" evidence="1">
    <location>
        <begin position="1"/>
        <end position="22"/>
    </location>
</feature>
<protein>
    <recommendedName>
        <fullName evidence="5">Glycosyltransferase RgtA/B/C/D-like domain-containing protein</fullName>
    </recommendedName>
</protein>
<name>A0ABX3NW94_9BACT</name>
<accession>A0ABX3NW94</accession>
<dbReference type="RefSeq" id="WP_014221707.1">
    <property type="nucleotide sequence ID" value="NZ_LWBO01000012.1"/>
</dbReference>
<feature type="transmembrane region" description="Helical" evidence="2">
    <location>
        <begin position="404"/>
        <end position="421"/>
    </location>
</feature>
<dbReference type="Proteomes" id="UP000192277">
    <property type="component" value="Unassembled WGS sequence"/>
</dbReference>
<feature type="transmembrane region" description="Helical" evidence="2">
    <location>
        <begin position="30"/>
        <end position="48"/>
    </location>
</feature>
<dbReference type="EMBL" id="LWBO01000012">
    <property type="protein sequence ID" value="OQP48504.1"/>
    <property type="molecule type" value="Genomic_DNA"/>
</dbReference>
<proteinExistence type="predicted"/>